<sequence length="687" mass="76405">MRTVFCIILEPDPALACRILELLSRSKSYSFSCHVAVDWVGEARELDGERFDIVFASYSSLGNSDLLSRIQESEKPSVFVSRPGQKDAVAGSSGFVCCAELTEESLDKAVVEALGAGFDDLVDDSAFVHFEFLDIPICVLNKESGRIVFKNTSCQDTIGNQLKPFLEELFEFGILESESVSMDTDARAFGLDFVEVKSNQFVSRETEFVSISLRDISKRKRLEATLKESQRKSALLARVNGAGIWTWERDRNQLSLSKECLDQLGYSSPDESTSLDAFFEAIHPEDRQGFRKRFEEVNSGSVSSFDEKFRVRHRDGAYRRIRCLAESSHDSSGNLTGLLGVNVPYPEQAEPGGKRSADAHLQEILRSRIRTLLSDQQSVLSDFEEVFRSDSGIFRELSLLGKQSRLIERLADMSGSLHKDNSPEKQNVDLGAVVEESLSVVSVCLSQKFKAQVRRLGNASVWSSNPARLRCVLAEAFLRLGLTVDNEIGCQLMVYVRATETGAGELMFEFSGRVDAKPLMELFNTLDGMTISCTNKNGRTSLRIVIASESRQLIMPRRGGRPRVLLAEDEDVLRLSIRILLDGLGYEVVVAEDGQDAVSKFMNRDSDFDLALIDLQMPGVDGYGVVSSIRTTHPQLPVIRMSGDFLDQENDLLWRADRYSTFLAKPFGVLDLEAAIGELTGRSVCKA</sequence>
<dbReference type="Pfam" id="PF00072">
    <property type="entry name" value="Response_reg"/>
    <property type="match status" value="1"/>
</dbReference>
<gene>
    <name evidence="4" type="ORF">H5P27_18800</name>
</gene>
<dbReference type="PROSITE" id="PS50110">
    <property type="entry name" value="RESPONSE_REGULATORY"/>
    <property type="match status" value="1"/>
</dbReference>
<dbReference type="InterPro" id="IPR050595">
    <property type="entry name" value="Bact_response_regulator"/>
</dbReference>
<proteinExistence type="predicted"/>
<feature type="domain" description="Response regulatory" evidence="3">
    <location>
        <begin position="563"/>
        <end position="680"/>
    </location>
</feature>
<dbReference type="CDD" id="cd17546">
    <property type="entry name" value="REC_hyHK_CKI1_RcsC-like"/>
    <property type="match status" value="1"/>
</dbReference>
<dbReference type="RefSeq" id="WP_185661965.1">
    <property type="nucleotide sequence ID" value="NZ_CAWPOO010000013.1"/>
</dbReference>
<protein>
    <submittedName>
        <fullName evidence="4">Response regulator</fullName>
    </submittedName>
</protein>
<feature type="modified residue" description="4-aspartylphosphate" evidence="2">
    <location>
        <position position="614"/>
    </location>
</feature>
<dbReference type="AlphaFoldDB" id="A0A7X1B9F0"/>
<dbReference type="SMART" id="SM00448">
    <property type="entry name" value="REC"/>
    <property type="match status" value="1"/>
</dbReference>
<dbReference type="Pfam" id="PF08447">
    <property type="entry name" value="PAS_3"/>
    <property type="match status" value="1"/>
</dbReference>
<dbReference type="InterPro" id="IPR000014">
    <property type="entry name" value="PAS"/>
</dbReference>
<dbReference type="SUPFAM" id="SSF55785">
    <property type="entry name" value="PYP-like sensor domain (PAS domain)"/>
    <property type="match status" value="1"/>
</dbReference>
<dbReference type="NCBIfam" id="TIGR00229">
    <property type="entry name" value="sensory_box"/>
    <property type="match status" value="1"/>
</dbReference>
<dbReference type="GO" id="GO:0000160">
    <property type="term" value="P:phosphorelay signal transduction system"/>
    <property type="evidence" value="ECO:0007669"/>
    <property type="project" value="InterPro"/>
</dbReference>
<reference evidence="4 5" key="1">
    <citation type="submission" date="2020-07" db="EMBL/GenBank/DDBJ databases">
        <authorList>
            <person name="Feng X."/>
        </authorList>
    </citation>
    <scope>NUCLEOTIDE SEQUENCE [LARGE SCALE GENOMIC DNA]</scope>
    <source>
        <strain evidence="4 5">JCM23202</strain>
    </source>
</reference>
<dbReference type="Gene3D" id="3.40.50.2300">
    <property type="match status" value="1"/>
</dbReference>
<keyword evidence="5" id="KW-1185">Reference proteome</keyword>
<dbReference type="InterPro" id="IPR013655">
    <property type="entry name" value="PAS_fold_3"/>
</dbReference>
<keyword evidence="1 2" id="KW-0597">Phosphoprotein</keyword>
<organism evidence="4 5">
    <name type="scientific">Pelagicoccus albus</name>
    <dbReference type="NCBI Taxonomy" id="415222"/>
    <lineage>
        <taxon>Bacteria</taxon>
        <taxon>Pseudomonadati</taxon>
        <taxon>Verrucomicrobiota</taxon>
        <taxon>Opitutia</taxon>
        <taxon>Puniceicoccales</taxon>
        <taxon>Pelagicoccaceae</taxon>
        <taxon>Pelagicoccus</taxon>
    </lineage>
</organism>
<accession>A0A7X1B9F0</accession>
<name>A0A7X1B9F0_9BACT</name>
<dbReference type="Gene3D" id="3.30.450.20">
    <property type="entry name" value="PAS domain"/>
    <property type="match status" value="1"/>
</dbReference>
<evidence type="ECO:0000259" key="3">
    <source>
        <dbReference type="PROSITE" id="PS50110"/>
    </source>
</evidence>
<evidence type="ECO:0000313" key="5">
    <source>
        <dbReference type="Proteomes" id="UP000526501"/>
    </source>
</evidence>
<dbReference type="SUPFAM" id="SSF52172">
    <property type="entry name" value="CheY-like"/>
    <property type="match status" value="1"/>
</dbReference>
<dbReference type="Proteomes" id="UP000526501">
    <property type="component" value="Unassembled WGS sequence"/>
</dbReference>
<dbReference type="CDD" id="cd00130">
    <property type="entry name" value="PAS"/>
    <property type="match status" value="1"/>
</dbReference>
<evidence type="ECO:0000313" key="4">
    <source>
        <dbReference type="EMBL" id="MBC2608111.1"/>
    </source>
</evidence>
<evidence type="ECO:0000256" key="2">
    <source>
        <dbReference type="PROSITE-ProRule" id="PRU00169"/>
    </source>
</evidence>
<dbReference type="PANTHER" id="PTHR44591:SF3">
    <property type="entry name" value="RESPONSE REGULATORY DOMAIN-CONTAINING PROTEIN"/>
    <property type="match status" value="1"/>
</dbReference>
<dbReference type="InterPro" id="IPR001789">
    <property type="entry name" value="Sig_transdc_resp-reg_receiver"/>
</dbReference>
<dbReference type="EMBL" id="JACHVC010000013">
    <property type="protein sequence ID" value="MBC2608111.1"/>
    <property type="molecule type" value="Genomic_DNA"/>
</dbReference>
<dbReference type="InterPro" id="IPR011006">
    <property type="entry name" value="CheY-like_superfamily"/>
</dbReference>
<comment type="caution">
    <text evidence="4">The sequence shown here is derived from an EMBL/GenBank/DDBJ whole genome shotgun (WGS) entry which is preliminary data.</text>
</comment>
<dbReference type="PANTHER" id="PTHR44591">
    <property type="entry name" value="STRESS RESPONSE REGULATOR PROTEIN 1"/>
    <property type="match status" value="1"/>
</dbReference>
<evidence type="ECO:0000256" key="1">
    <source>
        <dbReference type="ARBA" id="ARBA00022553"/>
    </source>
</evidence>
<dbReference type="InterPro" id="IPR035965">
    <property type="entry name" value="PAS-like_dom_sf"/>
</dbReference>